<dbReference type="EMBL" id="OCND01000005">
    <property type="protein sequence ID" value="SOD54856.1"/>
    <property type="molecule type" value="Genomic_DNA"/>
</dbReference>
<gene>
    <name evidence="2" type="ORF">SAMN06296416_105129</name>
</gene>
<evidence type="ECO:0000313" key="3">
    <source>
        <dbReference type="Proteomes" id="UP000219374"/>
    </source>
</evidence>
<keyword evidence="1" id="KW-1133">Transmembrane helix</keyword>
<dbReference type="OrthoDB" id="7870117at2"/>
<dbReference type="InterPro" id="IPR045644">
    <property type="entry name" value="DUF6404"/>
</dbReference>
<reference evidence="2 3" key="1">
    <citation type="submission" date="2017-09" db="EMBL/GenBank/DDBJ databases">
        <authorList>
            <person name="Ehlers B."/>
            <person name="Leendertz F.H."/>
        </authorList>
    </citation>
    <scope>NUCLEOTIDE SEQUENCE [LARGE SCALE GENOMIC DNA]</scope>
    <source>
        <strain evidence="2 3">CGMCC 1.10978</strain>
    </source>
</reference>
<dbReference type="AlphaFoldDB" id="A0A286D877"/>
<feature type="transmembrane region" description="Helical" evidence="1">
    <location>
        <begin position="51"/>
        <end position="74"/>
    </location>
</feature>
<feature type="transmembrane region" description="Helical" evidence="1">
    <location>
        <begin position="80"/>
        <end position="103"/>
    </location>
</feature>
<keyword evidence="1" id="KW-0472">Membrane</keyword>
<evidence type="ECO:0000313" key="2">
    <source>
        <dbReference type="EMBL" id="SOD54856.1"/>
    </source>
</evidence>
<dbReference type="Proteomes" id="UP000219374">
    <property type="component" value="Unassembled WGS sequence"/>
</dbReference>
<evidence type="ECO:0008006" key="4">
    <source>
        <dbReference type="Google" id="ProtNLM"/>
    </source>
</evidence>
<sequence length="123" mass="13869">MSQERKRFDTRLRQALALLETKGLGRSNYAPPLFRLLWKFGATVPPQMASFAFNGLLMGGFFGVFWGLLMWLLLWGGQGLPLAIGAMVAAFAGALFGLSMAWYMRHSARKRAIPKWRDFIPET</sequence>
<organism evidence="2 3">
    <name type="scientific">Pseudoxanthomonas wuyuanensis</name>
    <dbReference type="NCBI Taxonomy" id="1073196"/>
    <lineage>
        <taxon>Bacteria</taxon>
        <taxon>Pseudomonadati</taxon>
        <taxon>Pseudomonadota</taxon>
        <taxon>Gammaproteobacteria</taxon>
        <taxon>Lysobacterales</taxon>
        <taxon>Lysobacteraceae</taxon>
        <taxon>Pseudoxanthomonas</taxon>
    </lineage>
</organism>
<keyword evidence="3" id="KW-1185">Reference proteome</keyword>
<keyword evidence="1" id="KW-0812">Transmembrane</keyword>
<evidence type="ECO:0000256" key="1">
    <source>
        <dbReference type="SAM" id="Phobius"/>
    </source>
</evidence>
<dbReference type="RefSeq" id="WP_097122132.1">
    <property type="nucleotide sequence ID" value="NZ_OCND01000005.1"/>
</dbReference>
<dbReference type="Pfam" id="PF19942">
    <property type="entry name" value="DUF6404"/>
    <property type="match status" value="1"/>
</dbReference>
<name>A0A286D877_9GAMM</name>
<protein>
    <recommendedName>
        <fullName evidence="4">Transmembrane protein</fullName>
    </recommendedName>
</protein>
<proteinExistence type="predicted"/>
<accession>A0A286D877</accession>